<sequence length="351" mass="36948">MEYLRRAGGICPTCRAVSCAPQSSTEQESVMAKTALFFGSIIALSGLSGVAAVAGPADPAATQAAKPHAFAANEVHAAYDASKRWSIVDVNDRFMIKASPAADGGKVQFAFLDGARSQIGTCEAASKLKPGDRRTTFLHVSYSKPDAEGKRQFELRRTLDFNGHEQVYRFKAGDGTFATLEPGVRVGLERGVFAYEQTRGPIGTSGQTQAVRVSYQLADKYSDIASSVEMDRNRWVVSTSQPSAGAPPIYSVNSTAVLAHVPGTKDLARDRAIVANPMRGSGIGAAADAVALKVAGHQPPKGVEGLQMGPEKQVALCIAVSCSFDFQCNAQSTSCLCHELSTGPNLGTCAV</sequence>
<dbReference type="Proteomes" id="UP000238049">
    <property type="component" value="Unassembled WGS sequence"/>
</dbReference>
<comment type="caution">
    <text evidence="1">The sequence shown here is derived from an EMBL/GenBank/DDBJ whole genome shotgun (WGS) entry which is preliminary data.</text>
</comment>
<proteinExistence type="predicted"/>
<dbReference type="EMBL" id="MDSL01000071">
    <property type="protein sequence ID" value="PPT93953.1"/>
    <property type="molecule type" value="Genomic_DNA"/>
</dbReference>
<dbReference type="AlphaFoldDB" id="A0A2S6ZNV2"/>
<evidence type="ECO:0000313" key="1">
    <source>
        <dbReference type="EMBL" id="PPT93953.1"/>
    </source>
</evidence>
<protein>
    <submittedName>
        <fullName evidence="1">Uncharacterized protein</fullName>
    </submittedName>
</protein>
<reference evidence="1 2" key="1">
    <citation type="submission" date="2016-08" db="EMBL/GenBank/DDBJ databases">
        <title>Evolution of the type three secretion system and type three effector repertoires in Xanthomonas.</title>
        <authorList>
            <person name="Merda D."/>
            <person name="Briand M."/>
            <person name="Bosis E."/>
            <person name="Rousseau C."/>
            <person name="Portier P."/>
            <person name="Jacques M.-A."/>
            <person name="Fischer-Le Saux M."/>
        </authorList>
    </citation>
    <scope>NUCLEOTIDE SEQUENCE [LARGE SCALE GENOMIC DNA]</scope>
    <source>
        <strain evidence="1 2">CFBP 7409</strain>
    </source>
</reference>
<name>A0A2S6ZNV2_9XANT</name>
<organism evidence="1 2">
    <name type="scientific">Xanthomonas arboricola pv. guizotiae</name>
    <dbReference type="NCBI Taxonomy" id="487867"/>
    <lineage>
        <taxon>Bacteria</taxon>
        <taxon>Pseudomonadati</taxon>
        <taxon>Pseudomonadota</taxon>
        <taxon>Gammaproteobacteria</taxon>
        <taxon>Lysobacterales</taxon>
        <taxon>Lysobacteraceae</taxon>
        <taxon>Xanthomonas</taxon>
    </lineage>
</organism>
<gene>
    <name evidence="1" type="ORF">XarbCFBP7409_20160</name>
</gene>
<accession>A0A2S6ZNV2</accession>
<evidence type="ECO:0000313" key="2">
    <source>
        <dbReference type="Proteomes" id="UP000238049"/>
    </source>
</evidence>